<dbReference type="EMBL" id="FWXI01000005">
    <property type="protein sequence ID" value="SMC55477.1"/>
    <property type="molecule type" value="Genomic_DNA"/>
</dbReference>
<dbReference type="InterPro" id="IPR002686">
    <property type="entry name" value="Transposase_17"/>
</dbReference>
<dbReference type="AlphaFoldDB" id="A0A1W2A472"/>
<dbReference type="PANTHER" id="PTHR33360">
    <property type="entry name" value="TRANSPOSASE FOR INSERTION SEQUENCE ELEMENT IS200"/>
    <property type="match status" value="1"/>
</dbReference>
<feature type="domain" description="Transposase IS200-like" evidence="1">
    <location>
        <begin position="12"/>
        <end position="121"/>
    </location>
</feature>
<dbReference type="GO" id="GO:0004803">
    <property type="term" value="F:transposase activity"/>
    <property type="evidence" value="ECO:0007669"/>
    <property type="project" value="InterPro"/>
</dbReference>
<dbReference type="Pfam" id="PF01797">
    <property type="entry name" value="Y1_Tnp"/>
    <property type="match status" value="1"/>
</dbReference>
<accession>A0A1W2A472</accession>
<proteinExistence type="predicted"/>
<name>A0A1W2A472_9FIRM</name>
<dbReference type="RefSeq" id="WP_084574949.1">
    <property type="nucleotide sequence ID" value="NZ_CP155572.1"/>
</dbReference>
<dbReference type="Proteomes" id="UP000192738">
    <property type="component" value="Unassembled WGS sequence"/>
</dbReference>
<dbReference type="InterPro" id="IPR036515">
    <property type="entry name" value="Transposase_17_sf"/>
</dbReference>
<evidence type="ECO:0000259" key="1">
    <source>
        <dbReference type="SMART" id="SM01321"/>
    </source>
</evidence>
<dbReference type="SUPFAM" id="SSF143422">
    <property type="entry name" value="Transposase IS200-like"/>
    <property type="match status" value="1"/>
</dbReference>
<dbReference type="GO" id="GO:0006313">
    <property type="term" value="P:DNA transposition"/>
    <property type="evidence" value="ECO:0007669"/>
    <property type="project" value="InterPro"/>
</dbReference>
<dbReference type="SMART" id="SM01321">
    <property type="entry name" value="Y1_Tnp"/>
    <property type="match status" value="1"/>
</dbReference>
<dbReference type="NCBIfam" id="NF033573">
    <property type="entry name" value="transpos_IS200"/>
    <property type="match status" value="1"/>
</dbReference>
<organism evidence="2 3">
    <name type="scientific">Sporomusa malonica</name>
    <dbReference type="NCBI Taxonomy" id="112901"/>
    <lineage>
        <taxon>Bacteria</taxon>
        <taxon>Bacillati</taxon>
        <taxon>Bacillota</taxon>
        <taxon>Negativicutes</taxon>
        <taxon>Selenomonadales</taxon>
        <taxon>Sporomusaceae</taxon>
        <taxon>Sporomusa</taxon>
    </lineage>
</organism>
<dbReference type="GO" id="GO:0003677">
    <property type="term" value="F:DNA binding"/>
    <property type="evidence" value="ECO:0007669"/>
    <property type="project" value="InterPro"/>
</dbReference>
<dbReference type="PANTHER" id="PTHR33360:SF2">
    <property type="entry name" value="TRANSPOSASE FOR INSERTION SEQUENCE ELEMENT IS200"/>
    <property type="match status" value="1"/>
</dbReference>
<evidence type="ECO:0000313" key="2">
    <source>
        <dbReference type="EMBL" id="SMC55477.1"/>
    </source>
</evidence>
<dbReference type="OrthoDB" id="9798161at2"/>
<dbReference type="Gene3D" id="3.30.70.1290">
    <property type="entry name" value="Transposase IS200-like"/>
    <property type="match status" value="1"/>
</dbReference>
<protein>
    <submittedName>
        <fullName evidence="2">Putative transposase</fullName>
    </submittedName>
</protein>
<reference evidence="2 3" key="1">
    <citation type="submission" date="2017-04" db="EMBL/GenBank/DDBJ databases">
        <authorList>
            <person name="Afonso C.L."/>
            <person name="Miller P.J."/>
            <person name="Scott M.A."/>
            <person name="Spackman E."/>
            <person name="Goraichik I."/>
            <person name="Dimitrov K.M."/>
            <person name="Suarez D.L."/>
            <person name="Swayne D.E."/>
        </authorList>
    </citation>
    <scope>NUCLEOTIDE SEQUENCE [LARGE SCALE GENOMIC DNA]</scope>
    <source>
        <strain evidence="2 3">DSM 5090</strain>
    </source>
</reference>
<evidence type="ECO:0000313" key="3">
    <source>
        <dbReference type="Proteomes" id="UP000192738"/>
    </source>
</evidence>
<keyword evidence="3" id="KW-1185">Reference proteome</keyword>
<gene>
    <name evidence="2" type="ORF">SAMN04488500_1052</name>
</gene>
<sequence length="124" mass="13959">MKMPYIYHNHSVCLLAYHFVTCTKKRKPELEGISLDLFKQAVSKYPLTIHVGEVMPDHIHLLIQAPTTFSPAYIAKIIKGCSSRAIGKIRKDNWNGWSTGYFVTSTGGVATDTVKAYIENQKND</sequence>